<feature type="compositionally biased region" description="Basic and acidic residues" evidence="1">
    <location>
        <begin position="125"/>
        <end position="134"/>
    </location>
</feature>
<evidence type="ECO:0000313" key="3">
    <source>
        <dbReference type="Proteomes" id="UP000249723"/>
    </source>
</evidence>
<organism evidence="2 3">
    <name type="scientific">Microbotryum saponariae</name>
    <dbReference type="NCBI Taxonomy" id="289078"/>
    <lineage>
        <taxon>Eukaryota</taxon>
        <taxon>Fungi</taxon>
        <taxon>Dikarya</taxon>
        <taxon>Basidiomycota</taxon>
        <taxon>Pucciniomycotina</taxon>
        <taxon>Microbotryomycetes</taxon>
        <taxon>Microbotryales</taxon>
        <taxon>Microbotryaceae</taxon>
        <taxon>Microbotryum</taxon>
    </lineage>
</organism>
<dbReference type="EMBL" id="FMWP01000013">
    <property type="protein sequence ID" value="SCZ89577.1"/>
    <property type="molecule type" value="Genomic_DNA"/>
</dbReference>
<accession>A0A2X0KJI8</accession>
<name>A0A2X0KJI8_9BASI</name>
<gene>
    <name evidence="2" type="ORF">BZ3500_MVSOF-1268-A1-R1_CHR1-1G01269</name>
</gene>
<dbReference type="AlphaFoldDB" id="A0A2X0KJI8"/>
<protein>
    <submittedName>
        <fullName evidence="2">BZ3500_MvSof-1268-A1-R1_Chr1-1g01269 protein</fullName>
    </submittedName>
</protein>
<feature type="compositionally biased region" description="Acidic residues" evidence="1">
    <location>
        <begin position="16"/>
        <end position="26"/>
    </location>
</feature>
<feature type="region of interest" description="Disordered" evidence="1">
    <location>
        <begin position="113"/>
        <end position="134"/>
    </location>
</feature>
<sequence>MRTVEGELLFLRCGSSDDDDDDLEDDGGARDDNGEVDVASSKVRPTVSGTGVVSDPVTGVVGAAAVVYTEVEVSAEDRTTATYVHRCRLAALELTVFEVEISCSSGVIRACGRGGGDTQRQPVPPDEHQETLLA</sequence>
<evidence type="ECO:0000256" key="1">
    <source>
        <dbReference type="SAM" id="MobiDB-lite"/>
    </source>
</evidence>
<proteinExistence type="predicted"/>
<reference evidence="3" key="1">
    <citation type="submission" date="2016-10" db="EMBL/GenBank/DDBJ databases">
        <authorList>
            <person name="Jeantristanb JTB J.-T."/>
            <person name="Ricardo R."/>
        </authorList>
    </citation>
    <scope>NUCLEOTIDE SEQUENCE [LARGE SCALE GENOMIC DNA]</scope>
</reference>
<keyword evidence="3" id="KW-1185">Reference proteome</keyword>
<feature type="region of interest" description="Disordered" evidence="1">
    <location>
        <begin position="13"/>
        <end position="49"/>
    </location>
</feature>
<evidence type="ECO:0000313" key="2">
    <source>
        <dbReference type="EMBL" id="SCZ89577.1"/>
    </source>
</evidence>
<dbReference type="Proteomes" id="UP000249723">
    <property type="component" value="Unassembled WGS sequence"/>
</dbReference>